<name>A0A4W3IVZ3_CALMI</name>
<comment type="subcellular location">
    <subcellularLocation>
        <location evidence="1">Apical cell membrane</location>
        <topology evidence="1">Multi-pass membrane protein</topology>
    </subcellularLocation>
</comment>
<dbReference type="STRING" id="7868.ENSCMIP00000030388"/>
<keyword evidence="17" id="KW-1185">Reference proteome</keyword>
<evidence type="ECO:0000256" key="8">
    <source>
        <dbReference type="ARBA" id="ARBA00023065"/>
    </source>
</evidence>
<evidence type="ECO:0000313" key="17">
    <source>
        <dbReference type="Proteomes" id="UP000314986"/>
    </source>
</evidence>
<reference evidence="17" key="2">
    <citation type="journal article" date="2007" name="PLoS Biol.">
        <title>Survey sequencing and comparative analysis of the elephant shark (Callorhinchus milii) genome.</title>
        <authorList>
            <person name="Venkatesh B."/>
            <person name="Kirkness E.F."/>
            <person name="Loh Y.H."/>
            <person name="Halpern A.L."/>
            <person name="Lee A.P."/>
            <person name="Johnson J."/>
            <person name="Dandona N."/>
            <person name="Viswanathan L.D."/>
            <person name="Tay A."/>
            <person name="Venter J.C."/>
            <person name="Strausberg R.L."/>
            <person name="Brenner S."/>
        </authorList>
    </citation>
    <scope>NUCLEOTIDE SEQUENCE [LARGE SCALE GENOMIC DNA]</scope>
</reference>
<dbReference type="Gene3D" id="1.10.287.770">
    <property type="entry name" value="YojJ-like"/>
    <property type="match status" value="1"/>
</dbReference>
<reference evidence="16" key="4">
    <citation type="submission" date="2025-08" db="UniProtKB">
        <authorList>
            <consortium name="Ensembl"/>
        </authorList>
    </citation>
    <scope>IDENTIFICATION</scope>
</reference>
<evidence type="ECO:0000256" key="5">
    <source>
        <dbReference type="ARBA" id="ARBA00022692"/>
    </source>
</evidence>
<keyword evidence="7" id="KW-0915">Sodium</keyword>
<dbReference type="OMA" id="KKYPNWM"/>
<evidence type="ECO:0000256" key="4">
    <source>
        <dbReference type="ARBA" id="ARBA00022475"/>
    </source>
</evidence>
<evidence type="ECO:0000256" key="7">
    <source>
        <dbReference type="ARBA" id="ARBA00023053"/>
    </source>
</evidence>
<evidence type="ECO:0000256" key="11">
    <source>
        <dbReference type="ARBA" id="ARBA00023201"/>
    </source>
</evidence>
<proteinExistence type="inferred from homology"/>
<dbReference type="InParanoid" id="A0A4W3IVZ3"/>
<evidence type="ECO:0000256" key="13">
    <source>
        <dbReference type="ARBA" id="ARBA00036239"/>
    </source>
</evidence>
<gene>
    <name evidence="16" type="primary">LOC103186631</name>
</gene>
<keyword evidence="2" id="KW-0813">Transport</keyword>
<keyword evidence="10" id="KW-1015">Disulfide bond</keyword>
<dbReference type="Ensembl" id="ENSCMIT00000030855.1">
    <property type="protein sequence ID" value="ENSCMIP00000030388.1"/>
    <property type="gene ID" value="ENSCMIG00000013060.1"/>
</dbReference>
<sequence length="613" mass="68182">MEPGKRKLSAKIMEKLPVTGPQALSMSELARWYCYNTNTHGFRRIVVSRGRLRRGAWVLLTGCAASLIVWQCALLASAYYTVSVSITVHFQELPFPAITICNINPYRSACPTLTGPALATLAGPALVGPAHARPAHPGEGSRPSLFQNIPLLQIQARGPEYSIVSNLLSRRQHRVNGTVSTHSLGNADILNQEHLVGFKLCEGGDIDSSDCTIYTFTSGMAAVQEWYQLHYYNLLAQVPPEDKRAMGYSADDLFLTCLYDGLPCDSRNFSLHQHPLHGNCFTFNGGENGRVLITRTGGSQNGLKVTLHLDEDEYNPYLVTSTGAKIVVHDQSEHPFVEDLGIAIPAGMETSIGLDLTESHKLGGPYSDCIEDLPEDNLYNKSYSLQMCLHSCFQKEMVQTCGCGHYEKPLPPGAQYCDYNRFPGWIYCYYRLRDRFHREQLVCQELCRQACHGSARCAEALTVSPLLPPRSELASLDIYYADLSVRNITEKPANTVSMVTLLSNFGGQLGLWMSCSVICVIEIVEVLLVDALWVLVRSAGQRVRRWWQRPEQEEVPAHGTAHGITVYLEDEDPPTFNAALRLPRQCPPTAPPPNYEMLQQCHGFNGGPEEERF</sequence>
<dbReference type="Gene3D" id="2.60.470.10">
    <property type="entry name" value="Acid-sensing ion channels like domains"/>
    <property type="match status" value="1"/>
</dbReference>
<evidence type="ECO:0000256" key="1">
    <source>
        <dbReference type="ARBA" id="ARBA00004424"/>
    </source>
</evidence>
<dbReference type="InterPro" id="IPR004724">
    <property type="entry name" value="ENaC_chordates"/>
</dbReference>
<reference evidence="17" key="3">
    <citation type="journal article" date="2014" name="Nature">
        <title>Elephant shark genome provides unique insights into gnathostome evolution.</title>
        <authorList>
            <consortium name="International Elephant Shark Genome Sequencing Consortium"/>
            <person name="Venkatesh B."/>
            <person name="Lee A.P."/>
            <person name="Ravi V."/>
            <person name="Maurya A.K."/>
            <person name="Lian M.M."/>
            <person name="Swann J.B."/>
            <person name="Ohta Y."/>
            <person name="Flajnik M.F."/>
            <person name="Sutoh Y."/>
            <person name="Kasahara M."/>
            <person name="Hoon S."/>
            <person name="Gangu V."/>
            <person name="Roy S.W."/>
            <person name="Irimia M."/>
            <person name="Korzh V."/>
            <person name="Kondrychyn I."/>
            <person name="Lim Z.W."/>
            <person name="Tay B.H."/>
            <person name="Tohari S."/>
            <person name="Kong K.W."/>
            <person name="Ho S."/>
            <person name="Lorente-Galdos B."/>
            <person name="Quilez J."/>
            <person name="Marques-Bonet T."/>
            <person name="Raney B.J."/>
            <person name="Ingham P.W."/>
            <person name="Tay A."/>
            <person name="Hillier L.W."/>
            <person name="Minx P."/>
            <person name="Boehm T."/>
            <person name="Wilson R.K."/>
            <person name="Brenner S."/>
            <person name="Warren W.C."/>
        </authorList>
    </citation>
    <scope>NUCLEOTIDE SEQUENCE [LARGE SCALE GENOMIC DNA]</scope>
</reference>
<reference evidence="16" key="5">
    <citation type="submission" date="2025-09" db="UniProtKB">
        <authorList>
            <consortium name="Ensembl"/>
        </authorList>
    </citation>
    <scope>IDENTIFICATION</scope>
</reference>
<evidence type="ECO:0000256" key="14">
    <source>
        <dbReference type="ARBA" id="ARBA00038067"/>
    </source>
</evidence>
<dbReference type="NCBIfam" id="TIGR00859">
    <property type="entry name" value="ENaC"/>
    <property type="match status" value="1"/>
</dbReference>
<accession>A0A4W3IVZ3</accession>
<dbReference type="PANTHER" id="PTHR11690:SF19">
    <property type="entry name" value="AMILORIDE-SENSITIVE SODIUM CHANNEL SUBUNIT GAMMA"/>
    <property type="match status" value="1"/>
</dbReference>
<dbReference type="PANTHER" id="PTHR11690">
    <property type="entry name" value="AMILORIDE-SENSITIVE SODIUM CHANNEL-RELATED"/>
    <property type="match status" value="1"/>
</dbReference>
<keyword evidence="12" id="KW-0407">Ion channel</keyword>
<keyword evidence="11" id="KW-0739">Sodium transport</keyword>
<evidence type="ECO:0000256" key="10">
    <source>
        <dbReference type="ARBA" id="ARBA00023157"/>
    </source>
</evidence>
<keyword evidence="5 15" id="KW-0812">Transmembrane</keyword>
<dbReference type="Proteomes" id="UP000314986">
    <property type="component" value="Unassembled WGS sequence"/>
</dbReference>
<evidence type="ECO:0000256" key="6">
    <source>
        <dbReference type="ARBA" id="ARBA00022989"/>
    </source>
</evidence>
<dbReference type="InterPro" id="IPR001873">
    <property type="entry name" value="ENaC"/>
</dbReference>
<feature type="transmembrane region" description="Helical" evidence="15">
    <location>
        <begin position="57"/>
        <end position="80"/>
    </location>
</feature>
<evidence type="ECO:0000313" key="16">
    <source>
        <dbReference type="Ensembl" id="ENSCMIP00000030388.1"/>
    </source>
</evidence>
<keyword evidence="3" id="KW-0894">Sodium channel</keyword>
<keyword evidence="4" id="KW-1003">Cell membrane</keyword>
<keyword evidence="8" id="KW-0406">Ion transport</keyword>
<comment type="catalytic activity">
    <reaction evidence="13">
        <text>Na(+)(in) = Na(+)(out)</text>
        <dbReference type="Rhea" id="RHEA:34963"/>
        <dbReference type="ChEBI" id="CHEBI:29101"/>
    </reaction>
</comment>
<evidence type="ECO:0000256" key="12">
    <source>
        <dbReference type="ARBA" id="ARBA00023303"/>
    </source>
</evidence>
<dbReference type="Pfam" id="PF00858">
    <property type="entry name" value="ASC"/>
    <property type="match status" value="1"/>
</dbReference>
<evidence type="ECO:0000256" key="2">
    <source>
        <dbReference type="ARBA" id="ARBA00022448"/>
    </source>
</evidence>
<dbReference type="GeneTree" id="ENSGT00940000160352"/>
<reference evidence="17" key="1">
    <citation type="journal article" date="2006" name="Science">
        <title>Ancient noncoding elements conserved in the human genome.</title>
        <authorList>
            <person name="Venkatesh B."/>
            <person name="Kirkness E.F."/>
            <person name="Loh Y.H."/>
            <person name="Halpern A.L."/>
            <person name="Lee A.P."/>
            <person name="Johnson J."/>
            <person name="Dandona N."/>
            <person name="Viswanathan L.D."/>
            <person name="Tay A."/>
            <person name="Venter J.C."/>
            <person name="Strausberg R.L."/>
            <person name="Brenner S."/>
        </authorList>
    </citation>
    <scope>NUCLEOTIDE SEQUENCE [LARGE SCALE GENOMIC DNA]</scope>
</reference>
<dbReference type="InterPro" id="IPR020903">
    <property type="entry name" value="ENaC_CS"/>
</dbReference>
<evidence type="ECO:0000256" key="15">
    <source>
        <dbReference type="SAM" id="Phobius"/>
    </source>
</evidence>
<dbReference type="PROSITE" id="PS01206">
    <property type="entry name" value="ASC"/>
    <property type="match status" value="1"/>
</dbReference>
<dbReference type="PRINTS" id="PR01078">
    <property type="entry name" value="AMINACHANNEL"/>
</dbReference>
<keyword evidence="6 15" id="KW-1133">Transmembrane helix</keyword>
<dbReference type="GO" id="GO:0015280">
    <property type="term" value="F:ligand-gated sodium channel activity"/>
    <property type="evidence" value="ECO:0007669"/>
    <property type="project" value="InterPro"/>
</dbReference>
<organism evidence="16 17">
    <name type="scientific">Callorhinchus milii</name>
    <name type="common">Ghost shark</name>
    <dbReference type="NCBI Taxonomy" id="7868"/>
    <lineage>
        <taxon>Eukaryota</taxon>
        <taxon>Metazoa</taxon>
        <taxon>Chordata</taxon>
        <taxon>Craniata</taxon>
        <taxon>Vertebrata</taxon>
        <taxon>Chondrichthyes</taxon>
        <taxon>Holocephali</taxon>
        <taxon>Chimaeriformes</taxon>
        <taxon>Callorhinchidae</taxon>
        <taxon>Callorhinchus</taxon>
    </lineage>
</organism>
<dbReference type="GO" id="GO:0016324">
    <property type="term" value="C:apical plasma membrane"/>
    <property type="evidence" value="ECO:0007669"/>
    <property type="project" value="UniProtKB-SubCell"/>
</dbReference>
<evidence type="ECO:0000256" key="3">
    <source>
        <dbReference type="ARBA" id="ARBA00022461"/>
    </source>
</evidence>
<dbReference type="AlphaFoldDB" id="A0A4W3IVZ3"/>
<comment type="similarity">
    <text evidence="14">Belongs to the amiloride-sensitive sodium channel (TC 1.A.6) family. SCNN1G subfamily.</text>
</comment>
<protein>
    <submittedName>
        <fullName evidence="16">Sodium channel epithelial 1 subunit gamma</fullName>
    </submittedName>
</protein>
<keyword evidence="9 15" id="KW-0472">Membrane</keyword>
<evidence type="ECO:0000256" key="9">
    <source>
        <dbReference type="ARBA" id="ARBA00023136"/>
    </source>
</evidence>